<organism evidence="1">
    <name type="scientific">Arundo donax</name>
    <name type="common">Giant reed</name>
    <name type="synonym">Donax arundinaceus</name>
    <dbReference type="NCBI Taxonomy" id="35708"/>
    <lineage>
        <taxon>Eukaryota</taxon>
        <taxon>Viridiplantae</taxon>
        <taxon>Streptophyta</taxon>
        <taxon>Embryophyta</taxon>
        <taxon>Tracheophyta</taxon>
        <taxon>Spermatophyta</taxon>
        <taxon>Magnoliopsida</taxon>
        <taxon>Liliopsida</taxon>
        <taxon>Poales</taxon>
        <taxon>Poaceae</taxon>
        <taxon>PACMAD clade</taxon>
        <taxon>Arundinoideae</taxon>
        <taxon>Arundineae</taxon>
        <taxon>Arundo</taxon>
    </lineage>
</organism>
<evidence type="ECO:0000313" key="1">
    <source>
        <dbReference type="EMBL" id="JAD46213.1"/>
    </source>
</evidence>
<reference evidence="1" key="1">
    <citation type="submission" date="2014-09" db="EMBL/GenBank/DDBJ databases">
        <authorList>
            <person name="Magalhaes I.L.F."/>
            <person name="Oliveira U."/>
            <person name="Santos F.R."/>
            <person name="Vidigal T.H.D.A."/>
            <person name="Brescovit A.D."/>
            <person name="Santos A.J."/>
        </authorList>
    </citation>
    <scope>NUCLEOTIDE SEQUENCE</scope>
    <source>
        <tissue evidence="1">Shoot tissue taken approximately 20 cm above the soil surface</tissue>
    </source>
</reference>
<dbReference type="AlphaFoldDB" id="A0A0A9A8G4"/>
<dbReference type="EMBL" id="GBRH01251682">
    <property type="protein sequence ID" value="JAD46213.1"/>
    <property type="molecule type" value="Transcribed_RNA"/>
</dbReference>
<proteinExistence type="predicted"/>
<sequence>MVSPMPVYSSMHSSLLSPIGLHLFKDRELMKTSSYVKARRRTGAWIYG</sequence>
<reference evidence="1" key="2">
    <citation type="journal article" date="2015" name="Data Brief">
        <title>Shoot transcriptome of the giant reed, Arundo donax.</title>
        <authorList>
            <person name="Barrero R.A."/>
            <person name="Guerrero F.D."/>
            <person name="Moolhuijzen P."/>
            <person name="Goolsby J.A."/>
            <person name="Tidwell J."/>
            <person name="Bellgard S.E."/>
            <person name="Bellgard M.I."/>
        </authorList>
    </citation>
    <scope>NUCLEOTIDE SEQUENCE</scope>
    <source>
        <tissue evidence="1">Shoot tissue taken approximately 20 cm above the soil surface</tissue>
    </source>
</reference>
<name>A0A0A9A8G4_ARUDO</name>
<accession>A0A0A9A8G4</accession>
<protein>
    <submittedName>
        <fullName evidence="1">Uncharacterized protein</fullName>
    </submittedName>
</protein>